<dbReference type="EMBL" id="LXQA011270658">
    <property type="protein sequence ID" value="MCI91393.1"/>
    <property type="molecule type" value="Genomic_DNA"/>
</dbReference>
<protein>
    <submittedName>
        <fullName evidence="1">Uncharacterized protein</fullName>
    </submittedName>
</protein>
<name>A0A392VV72_9FABA</name>
<reference evidence="1 2" key="1">
    <citation type="journal article" date="2018" name="Front. Plant Sci.">
        <title>Red Clover (Trifolium pratense) and Zigzag Clover (T. medium) - A Picture of Genomic Similarities and Differences.</title>
        <authorList>
            <person name="Dluhosova J."/>
            <person name="Istvanek J."/>
            <person name="Nedelnik J."/>
            <person name="Repkova J."/>
        </authorList>
    </citation>
    <scope>NUCLEOTIDE SEQUENCE [LARGE SCALE GENOMIC DNA]</scope>
    <source>
        <strain evidence="2">cv. 10/8</strain>
        <tissue evidence="1">Leaf</tissue>
    </source>
</reference>
<keyword evidence="2" id="KW-1185">Reference proteome</keyword>
<feature type="non-terminal residue" evidence="1">
    <location>
        <position position="1"/>
    </location>
</feature>
<dbReference type="AlphaFoldDB" id="A0A392VV72"/>
<accession>A0A392VV72</accession>
<comment type="caution">
    <text evidence="1">The sequence shown here is derived from an EMBL/GenBank/DDBJ whole genome shotgun (WGS) entry which is preliminary data.</text>
</comment>
<dbReference type="Proteomes" id="UP000265520">
    <property type="component" value="Unassembled WGS sequence"/>
</dbReference>
<organism evidence="1 2">
    <name type="scientific">Trifolium medium</name>
    <dbReference type="NCBI Taxonomy" id="97028"/>
    <lineage>
        <taxon>Eukaryota</taxon>
        <taxon>Viridiplantae</taxon>
        <taxon>Streptophyta</taxon>
        <taxon>Embryophyta</taxon>
        <taxon>Tracheophyta</taxon>
        <taxon>Spermatophyta</taxon>
        <taxon>Magnoliopsida</taxon>
        <taxon>eudicotyledons</taxon>
        <taxon>Gunneridae</taxon>
        <taxon>Pentapetalae</taxon>
        <taxon>rosids</taxon>
        <taxon>fabids</taxon>
        <taxon>Fabales</taxon>
        <taxon>Fabaceae</taxon>
        <taxon>Papilionoideae</taxon>
        <taxon>50 kb inversion clade</taxon>
        <taxon>NPAAA clade</taxon>
        <taxon>Hologalegina</taxon>
        <taxon>IRL clade</taxon>
        <taxon>Trifolieae</taxon>
        <taxon>Trifolium</taxon>
    </lineage>
</organism>
<proteinExistence type="predicted"/>
<evidence type="ECO:0000313" key="2">
    <source>
        <dbReference type="Proteomes" id="UP000265520"/>
    </source>
</evidence>
<sequence length="55" mass="5958">SLGMPSALMKILPSTTIGCLVAPTRFTAPSSASELIKSVRPPEEMLAPNYHQNFR</sequence>
<evidence type="ECO:0000313" key="1">
    <source>
        <dbReference type="EMBL" id="MCI91393.1"/>
    </source>
</evidence>